<dbReference type="GO" id="GO:0015740">
    <property type="term" value="P:C4-dicarboxylate transport"/>
    <property type="evidence" value="ECO:0007669"/>
    <property type="project" value="TreeGrafter"/>
</dbReference>
<keyword evidence="7 9" id="KW-0472">Membrane</keyword>
<organism evidence="11 12">
    <name type="scientific">candidate division KSB3 bacterium</name>
    <dbReference type="NCBI Taxonomy" id="2044937"/>
    <lineage>
        <taxon>Bacteria</taxon>
        <taxon>candidate division KSB3</taxon>
    </lineage>
</organism>
<dbReference type="InterPro" id="IPR007387">
    <property type="entry name" value="TRAP_DctQ"/>
</dbReference>
<name>A0A9D5JU18_9BACT</name>
<feature type="non-terminal residue" evidence="11">
    <location>
        <position position="99"/>
    </location>
</feature>
<feature type="transmembrane region" description="Helical" evidence="9">
    <location>
        <begin position="47"/>
        <end position="67"/>
    </location>
</feature>
<dbReference type="AlphaFoldDB" id="A0A9D5JU18"/>
<dbReference type="PANTHER" id="PTHR35011:SF10">
    <property type="entry name" value="TRAP TRANSPORTER SMALL PERMEASE PROTEIN"/>
    <property type="match status" value="1"/>
</dbReference>
<accession>A0A9D5JU18</accession>
<reference evidence="11" key="1">
    <citation type="submission" date="2019-11" db="EMBL/GenBank/DDBJ databases">
        <title>Microbial mats filling the niche in hypersaline microbial mats.</title>
        <authorList>
            <person name="Wong H.L."/>
            <person name="Macleod F.I."/>
            <person name="White R.A. III"/>
            <person name="Burns B.P."/>
        </authorList>
    </citation>
    <scope>NUCLEOTIDE SEQUENCE</scope>
    <source>
        <strain evidence="11">Rbin_158</strain>
    </source>
</reference>
<dbReference type="Proteomes" id="UP000649604">
    <property type="component" value="Unassembled WGS sequence"/>
</dbReference>
<dbReference type="GO" id="GO:0022857">
    <property type="term" value="F:transmembrane transporter activity"/>
    <property type="evidence" value="ECO:0007669"/>
    <property type="project" value="TreeGrafter"/>
</dbReference>
<evidence type="ECO:0000259" key="10">
    <source>
        <dbReference type="Pfam" id="PF04290"/>
    </source>
</evidence>
<evidence type="ECO:0000256" key="6">
    <source>
        <dbReference type="ARBA" id="ARBA00022989"/>
    </source>
</evidence>
<evidence type="ECO:0000256" key="3">
    <source>
        <dbReference type="ARBA" id="ARBA00022475"/>
    </source>
</evidence>
<feature type="domain" description="Tripartite ATP-independent periplasmic transporters DctQ component" evidence="10">
    <location>
        <begin position="26"/>
        <end position="99"/>
    </location>
</feature>
<dbReference type="Pfam" id="PF04290">
    <property type="entry name" value="DctQ"/>
    <property type="match status" value="1"/>
</dbReference>
<keyword evidence="2" id="KW-0813">Transport</keyword>
<evidence type="ECO:0000256" key="7">
    <source>
        <dbReference type="ARBA" id="ARBA00023136"/>
    </source>
</evidence>
<feature type="transmembrane region" description="Helical" evidence="9">
    <location>
        <begin position="14"/>
        <end position="35"/>
    </location>
</feature>
<gene>
    <name evidence="11" type="ORF">GF339_05145</name>
</gene>
<evidence type="ECO:0000256" key="5">
    <source>
        <dbReference type="ARBA" id="ARBA00022692"/>
    </source>
</evidence>
<keyword evidence="5 9" id="KW-0812">Transmembrane</keyword>
<evidence type="ECO:0000313" key="12">
    <source>
        <dbReference type="Proteomes" id="UP000649604"/>
    </source>
</evidence>
<keyword evidence="4" id="KW-0997">Cell inner membrane</keyword>
<evidence type="ECO:0000256" key="4">
    <source>
        <dbReference type="ARBA" id="ARBA00022519"/>
    </source>
</evidence>
<protein>
    <submittedName>
        <fullName evidence="11">TRAP transporter small permease subunit</fullName>
    </submittedName>
</protein>
<dbReference type="InterPro" id="IPR055348">
    <property type="entry name" value="DctQ"/>
</dbReference>
<proteinExistence type="inferred from homology"/>
<evidence type="ECO:0000256" key="8">
    <source>
        <dbReference type="ARBA" id="ARBA00038436"/>
    </source>
</evidence>
<dbReference type="PANTHER" id="PTHR35011">
    <property type="entry name" value="2,3-DIKETO-L-GULONATE TRAP TRANSPORTER SMALL PERMEASE PROTEIN YIAM"/>
    <property type="match status" value="1"/>
</dbReference>
<evidence type="ECO:0000256" key="1">
    <source>
        <dbReference type="ARBA" id="ARBA00004429"/>
    </source>
</evidence>
<evidence type="ECO:0000256" key="2">
    <source>
        <dbReference type="ARBA" id="ARBA00022448"/>
    </source>
</evidence>
<comment type="caution">
    <text evidence="11">The sequence shown here is derived from an EMBL/GenBank/DDBJ whole genome shotgun (WGS) entry which is preliminary data.</text>
</comment>
<evidence type="ECO:0000313" key="11">
    <source>
        <dbReference type="EMBL" id="MBD3323947.1"/>
    </source>
</evidence>
<keyword evidence="6 9" id="KW-1133">Transmembrane helix</keyword>
<comment type="similarity">
    <text evidence="8">Belongs to the TRAP transporter small permease family.</text>
</comment>
<evidence type="ECO:0000256" key="9">
    <source>
        <dbReference type="SAM" id="Phobius"/>
    </source>
</evidence>
<dbReference type="GO" id="GO:0005886">
    <property type="term" value="C:plasma membrane"/>
    <property type="evidence" value="ECO:0007669"/>
    <property type="project" value="UniProtKB-SubCell"/>
</dbReference>
<dbReference type="EMBL" id="WJJP01000165">
    <property type="protein sequence ID" value="MBD3323947.1"/>
    <property type="molecule type" value="Genomic_DNA"/>
</dbReference>
<sequence>MKLLDTLNYSLNRLLLALGGVFLIGMILLTCGNILLRATWVPIRGTFELMGFFGAVVTAFALGYTQVKRGHIAVDVLIHKLSPKTQGIIQVINNTLCLA</sequence>
<keyword evidence="3" id="KW-1003">Cell membrane</keyword>
<comment type="subcellular location">
    <subcellularLocation>
        <location evidence="1">Cell inner membrane</location>
        <topology evidence="1">Multi-pass membrane protein</topology>
    </subcellularLocation>
</comment>